<evidence type="ECO:0000256" key="1">
    <source>
        <dbReference type="ARBA" id="ARBA00004141"/>
    </source>
</evidence>
<evidence type="ECO:0000256" key="2">
    <source>
        <dbReference type="ARBA" id="ARBA00022448"/>
    </source>
</evidence>
<gene>
    <name evidence="8" type="ORF">PG999_010280</name>
</gene>
<evidence type="ECO:0000256" key="4">
    <source>
        <dbReference type="ARBA" id="ARBA00022989"/>
    </source>
</evidence>
<accession>A0AAW0QKJ8</accession>
<proteinExistence type="predicted"/>
<reference evidence="8 9" key="1">
    <citation type="submission" date="2023-01" db="EMBL/GenBank/DDBJ databases">
        <title>Analysis of 21 Apiospora genomes using comparative genomics revels a genus with tremendous synthesis potential of carbohydrate active enzymes and secondary metabolites.</title>
        <authorList>
            <person name="Sorensen T."/>
        </authorList>
    </citation>
    <scope>NUCLEOTIDE SEQUENCE [LARGE SCALE GENOMIC DNA]</scope>
    <source>
        <strain evidence="8 9">CBS 117206</strain>
    </source>
</reference>
<keyword evidence="9" id="KW-1185">Reference proteome</keyword>
<keyword evidence="2" id="KW-0813">Transport</keyword>
<feature type="transmembrane region" description="Helical" evidence="6">
    <location>
        <begin position="270"/>
        <end position="288"/>
    </location>
</feature>
<protein>
    <recommendedName>
        <fullName evidence="7">Major facilitator superfamily (MFS) profile domain-containing protein</fullName>
    </recommendedName>
</protein>
<keyword evidence="3 6" id="KW-0812">Transmembrane</keyword>
<dbReference type="EMBL" id="JAQQWP010000009">
    <property type="protein sequence ID" value="KAK8099906.1"/>
    <property type="molecule type" value="Genomic_DNA"/>
</dbReference>
<feature type="transmembrane region" description="Helical" evidence="6">
    <location>
        <begin position="233"/>
        <end position="250"/>
    </location>
</feature>
<feature type="transmembrane region" description="Helical" evidence="6">
    <location>
        <begin position="355"/>
        <end position="373"/>
    </location>
</feature>
<dbReference type="AlphaFoldDB" id="A0AAW0QKJ8"/>
<evidence type="ECO:0000259" key="7">
    <source>
        <dbReference type="PROSITE" id="PS50850"/>
    </source>
</evidence>
<dbReference type="Gene3D" id="1.20.1720.10">
    <property type="entry name" value="Multidrug resistance protein D"/>
    <property type="match status" value="1"/>
</dbReference>
<feature type="transmembrane region" description="Helical" evidence="6">
    <location>
        <begin position="385"/>
        <end position="407"/>
    </location>
</feature>
<evidence type="ECO:0000256" key="5">
    <source>
        <dbReference type="ARBA" id="ARBA00023136"/>
    </source>
</evidence>
<dbReference type="GO" id="GO:0022857">
    <property type="term" value="F:transmembrane transporter activity"/>
    <property type="evidence" value="ECO:0007669"/>
    <property type="project" value="InterPro"/>
</dbReference>
<dbReference type="InterPro" id="IPR020846">
    <property type="entry name" value="MFS_dom"/>
</dbReference>
<feature type="transmembrane region" description="Helical" evidence="6">
    <location>
        <begin position="146"/>
        <end position="166"/>
    </location>
</feature>
<dbReference type="FunFam" id="1.20.1720.10:FF:000009">
    <property type="entry name" value="MFS multidrug transporter"/>
    <property type="match status" value="1"/>
</dbReference>
<dbReference type="PROSITE" id="PS50850">
    <property type="entry name" value="MFS"/>
    <property type="match status" value="1"/>
</dbReference>
<evidence type="ECO:0000313" key="8">
    <source>
        <dbReference type="EMBL" id="KAK8099906.1"/>
    </source>
</evidence>
<dbReference type="Proteomes" id="UP001392437">
    <property type="component" value="Unassembled WGS sequence"/>
</dbReference>
<feature type="domain" description="Major facilitator superfamily (MFS) profile" evidence="7">
    <location>
        <begin position="1"/>
        <end position="452"/>
    </location>
</feature>
<comment type="caution">
    <text evidence="8">The sequence shown here is derived from an EMBL/GenBank/DDBJ whole genome shotgun (WGS) entry which is preliminary data.</text>
</comment>
<evidence type="ECO:0000256" key="3">
    <source>
        <dbReference type="ARBA" id="ARBA00022692"/>
    </source>
</evidence>
<name>A0AAW0QKJ8_9PEZI</name>
<keyword evidence="4 6" id="KW-1133">Transmembrane helix</keyword>
<dbReference type="PANTHER" id="PTHR23502:SF51">
    <property type="entry name" value="QUINIDINE RESISTANCE PROTEIN 1-RELATED"/>
    <property type="match status" value="1"/>
</dbReference>
<organism evidence="8 9">
    <name type="scientific">Apiospora kogelbergensis</name>
    <dbReference type="NCBI Taxonomy" id="1337665"/>
    <lineage>
        <taxon>Eukaryota</taxon>
        <taxon>Fungi</taxon>
        <taxon>Dikarya</taxon>
        <taxon>Ascomycota</taxon>
        <taxon>Pezizomycotina</taxon>
        <taxon>Sordariomycetes</taxon>
        <taxon>Xylariomycetidae</taxon>
        <taxon>Amphisphaeriales</taxon>
        <taxon>Apiosporaceae</taxon>
        <taxon>Apiospora</taxon>
    </lineage>
</organism>
<dbReference type="PANTHER" id="PTHR23502">
    <property type="entry name" value="MAJOR FACILITATOR SUPERFAMILY"/>
    <property type="match status" value="1"/>
</dbReference>
<dbReference type="InterPro" id="IPR011701">
    <property type="entry name" value="MFS"/>
</dbReference>
<comment type="subcellular location">
    <subcellularLocation>
        <location evidence="1">Membrane</location>
        <topology evidence="1">Multi-pass membrane protein</topology>
    </subcellularLocation>
</comment>
<feature type="transmembrane region" description="Helical" evidence="6">
    <location>
        <begin position="83"/>
        <end position="104"/>
    </location>
</feature>
<keyword evidence="5 6" id="KW-0472">Membrane</keyword>
<dbReference type="Gene3D" id="1.20.1250.20">
    <property type="entry name" value="MFS general substrate transporter like domains"/>
    <property type="match status" value="1"/>
</dbReference>
<feature type="transmembrane region" description="Helical" evidence="6">
    <location>
        <begin position="116"/>
        <end position="134"/>
    </location>
</feature>
<dbReference type="SUPFAM" id="SSF103473">
    <property type="entry name" value="MFS general substrate transporter"/>
    <property type="match status" value="1"/>
</dbReference>
<feature type="transmembrane region" description="Helical" evidence="6">
    <location>
        <begin position="27"/>
        <end position="46"/>
    </location>
</feature>
<feature type="transmembrane region" description="Helical" evidence="6">
    <location>
        <begin position="326"/>
        <end position="343"/>
    </location>
</feature>
<evidence type="ECO:0000313" key="9">
    <source>
        <dbReference type="Proteomes" id="UP001392437"/>
    </source>
</evidence>
<feature type="transmembrane region" description="Helical" evidence="6">
    <location>
        <begin position="58"/>
        <end position="77"/>
    </location>
</feature>
<dbReference type="Pfam" id="PF07690">
    <property type="entry name" value="MFS_1"/>
    <property type="match status" value="1"/>
</dbReference>
<feature type="transmembrane region" description="Helical" evidence="6">
    <location>
        <begin position="413"/>
        <end position="435"/>
    </location>
</feature>
<sequence>MFSPLTANIYLPCVPLLQQDYQTTLQLINTTITAYVLVQSIAPAFFSQLAETHGRRPVYLVTFTIFVGASVGLALQTDYVSLLVLRMLQSAGSSVSTSIGYAVIADMAAPSERGRLLGSVMITVNLGPVIAPVIGGPMCNNLGWRWIFWFLTITGSFFLVAMGLFLPETGRKIVGNGSVEARGVNRPLLPFLITKADTYAKPKVAQYASTWKRINAYIPNPFNCVLLVFQRDSACVLLVSGLFYSSYYIMQASLPPLFQDAYGYNETQVGLCYLALSIGVIFGSQIQAKLMDWNYRKNAKETGWEIDRQGGDDLSQFPIERARARLAWLFMTLQCACILGYGWSVHFRVHPSVPLIFMFLEGYCGWIQTWNTLMVEIHRDSPSTASAAGSLVRGLFAAGGVAIMAPLYDVLGIGPFFSILVGVVWCIGQTMIWVIRHKCMDWRLEREGNKRS</sequence>
<evidence type="ECO:0000256" key="6">
    <source>
        <dbReference type="SAM" id="Phobius"/>
    </source>
</evidence>
<dbReference type="InterPro" id="IPR036259">
    <property type="entry name" value="MFS_trans_sf"/>
</dbReference>
<dbReference type="GO" id="GO:0005886">
    <property type="term" value="C:plasma membrane"/>
    <property type="evidence" value="ECO:0007669"/>
    <property type="project" value="TreeGrafter"/>
</dbReference>